<dbReference type="SMART" id="SM00576">
    <property type="entry name" value="BTP"/>
    <property type="match status" value="1"/>
</dbReference>
<dbReference type="SUPFAM" id="SSF47370">
    <property type="entry name" value="Bromodomain"/>
    <property type="match status" value="1"/>
</dbReference>
<dbReference type="PROSITE" id="PS50014">
    <property type="entry name" value="BROMODOMAIN_2"/>
    <property type="match status" value="1"/>
</dbReference>
<dbReference type="InterPro" id="IPR009072">
    <property type="entry name" value="Histone-fold"/>
</dbReference>
<evidence type="ECO:0000256" key="5">
    <source>
        <dbReference type="ARBA" id="ARBA00023242"/>
    </source>
</evidence>
<dbReference type="GO" id="GO:0006325">
    <property type="term" value="P:chromatin organization"/>
    <property type="evidence" value="ECO:0007669"/>
    <property type="project" value="UniProtKB-ARBA"/>
</dbReference>
<dbReference type="Proteomes" id="UP001212841">
    <property type="component" value="Unassembled WGS sequence"/>
</dbReference>
<dbReference type="GO" id="GO:0046982">
    <property type="term" value="F:protein heterodimerization activity"/>
    <property type="evidence" value="ECO:0007669"/>
    <property type="project" value="InterPro"/>
</dbReference>
<feature type="compositionally biased region" description="Polar residues" evidence="7">
    <location>
        <begin position="37"/>
        <end position="54"/>
    </location>
</feature>
<evidence type="ECO:0000256" key="1">
    <source>
        <dbReference type="ARBA" id="ARBA00004123"/>
    </source>
</evidence>
<feature type="region of interest" description="Disordered" evidence="7">
    <location>
        <begin position="617"/>
        <end position="648"/>
    </location>
</feature>
<dbReference type="InterPro" id="IPR036427">
    <property type="entry name" value="Bromodomain-like_sf"/>
</dbReference>
<evidence type="ECO:0000313" key="10">
    <source>
        <dbReference type="Proteomes" id="UP001212841"/>
    </source>
</evidence>
<reference evidence="9" key="1">
    <citation type="submission" date="2020-05" db="EMBL/GenBank/DDBJ databases">
        <title>Phylogenomic resolution of chytrid fungi.</title>
        <authorList>
            <person name="Stajich J.E."/>
            <person name="Amses K."/>
            <person name="Simmons R."/>
            <person name="Seto K."/>
            <person name="Myers J."/>
            <person name="Bonds A."/>
            <person name="Quandt C.A."/>
            <person name="Barry K."/>
            <person name="Liu P."/>
            <person name="Grigoriev I."/>
            <person name="Longcore J.E."/>
            <person name="James T.Y."/>
        </authorList>
    </citation>
    <scope>NUCLEOTIDE SEQUENCE</scope>
    <source>
        <strain evidence="9">JEL0318</strain>
    </source>
</reference>
<dbReference type="InterPro" id="IPR037782">
    <property type="entry name" value="Spt7"/>
</dbReference>
<comment type="caution">
    <text evidence="9">The sequence shown here is derived from an EMBL/GenBank/DDBJ whole genome shotgun (WGS) entry which is preliminary data.</text>
</comment>
<dbReference type="Gene3D" id="1.20.920.10">
    <property type="entry name" value="Bromodomain-like"/>
    <property type="match status" value="1"/>
</dbReference>
<keyword evidence="4" id="KW-0804">Transcription</keyword>
<dbReference type="Pfam" id="PF00439">
    <property type="entry name" value="Bromodomain"/>
    <property type="match status" value="1"/>
</dbReference>
<keyword evidence="3 6" id="KW-0103">Bromodomain</keyword>
<sequence>MMVLEQIIPELFPQSCHYCTAIVDPNEPIQPVFAPFTSATPSLPAQPNGSTTRRSSSEEDDNYDDDFEPNSSIAGAGPNGQAAMNGAGSHAVETVETNGSPVPALTIETDDFDVNLIPIDDMYYSLEYDAEAVEEYNKVQENMLMEDYDSPGPETPTDTLPVKFEFRLAHGPEYLFKALKKDVPTDKVDGLRDLLAKVRPSRSKWYCAERVGQEELYISLEMVLNELKSCGENAQPFLEPVSEQIAPNYRDSIKYPMDLGTVGKKLQNQEYDSKGAFAADLNLIWSNCMEFNRESKFYKDKAKVMRRRTTELLKKVPEITIVVRHNDDSDDEGMIKPDPAPRINIGNEREDSQQLEDGIKMEVDEVNGGSEGFGFPGPAALDVDDFSEGGRRASIGLQNGMRESVGVDEFVDVPGGGGSASGADEVVDEGSVQFRRWKEVTLKLRHDVGKFREEQASLRFSDRKALLRRVGEMEAYVDYETEAVHRNKRRKTLMSSGLLQEPFLDDRDQLFREGESLRSVAFLPESMYPVASVPSMVVRGQENEGDVADRFLVSRLRALRDSQPSLSDYPALQTTKMGRVAKAVHNNVREHKRIRELHAKILAYEVRFEADVHFSRQSAAPNRDTTPFVLQQNETGPTPPDPLTVPPPKPEMQPYKPVRDEVSLPPLVLNAESAGSALKQIATMHLADAGFEAGNESAIAALTDTVGQYFMNLGKTMRVYLDKFGKTFSPEDILLHTLKENGVESPQQLDQFVTHDVKRHGAKLFDLRRKLDYAYKDLVREAADGDFQEEEASEQIMSGNFFEDLGVDFLNLKDLGLDITSVPTELWNRKSDKPIRARVRRRFIAQEEEEVAPVQPLERTGTLLPWRPIDPALQIGLLKAFYQKKVEEDDMVETEDKDRTKVQVKSKQLLRIAMQGRKRGPPGAGGDDAAKKKKKGPDPALKAQKEAEKQKKLQEKEAKAKAMQEKKEAKANKQNKKKGGGAAE</sequence>
<dbReference type="Gene3D" id="1.10.20.10">
    <property type="entry name" value="Histone, subunit A"/>
    <property type="match status" value="1"/>
</dbReference>
<keyword evidence="5" id="KW-0539">Nucleus</keyword>
<dbReference type="PRINTS" id="PR00503">
    <property type="entry name" value="BROMODOMAIN"/>
</dbReference>
<dbReference type="EMBL" id="JADGJD010000020">
    <property type="protein sequence ID" value="KAJ3056786.1"/>
    <property type="molecule type" value="Genomic_DNA"/>
</dbReference>
<feature type="region of interest" description="Disordered" evidence="7">
    <location>
        <begin position="889"/>
        <end position="984"/>
    </location>
</feature>
<feature type="compositionally biased region" description="Pro residues" evidence="7">
    <location>
        <begin position="637"/>
        <end position="648"/>
    </location>
</feature>
<dbReference type="PANTHER" id="PTHR47343">
    <property type="entry name" value="TRANSCRIPTIONAL ACTIVATOR SPT7"/>
    <property type="match status" value="1"/>
</dbReference>
<organism evidence="9 10">
    <name type="scientific">Rhizophlyctis rosea</name>
    <dbReference type="NCBI Taxonomy" id="64517"/>
    <lineage>
        <taxon>Eukaryota</taxon>
        <taxon>Fungi</taxon>
        <taxon>Fungi incertae sedis</taxon>
        <taxon>Chytridiomycota</taxon>
        <taxon>Chytridiomycota incertae sedis</taxon>
        <taxon>Chytridiomycetes</taxon>
        <taxon>Rhizophlyctidales</taxon>
        <taxon>Rhizophlyctidaceae</taxon>
        <taxon>Rhizophlyctis</taxon>
    </lineage>
</organism>
<evidence type="ECO:0000313" key="9">
    <source>
        <dbReference type="EMBL" id="KAJ3056786.1"/>
    </source>
</evidence>
<protein>
    <submittedName>
        <fullName evidence="9">Transcriptional activator spt7</fullName>
    </submittedName>
</protein>
<name>A0AAD5X4X7_9FUNG</name>
<feature type="compositionally biased region" description="Acidic residues" evidence="7">
    <location>
        <begin position="58"/>
        <end position="68"/>
    </location>
</feature>
<dbReference type="Pfam" id="PF07524">
    <property type="entry name" value="Bromo_TP"/>
    <property type="match status" value="1"/>
</dbReference>
<dbReference type="GO" id="GO:0006357">
    <property type="term" value="P:regulation of transcription by RNA polymerase II"/>
    <property type="evidence" value="ECO:0007669"/>
    <property type="project" value="TreeGrafter"/>
</dbReference>
<comment type="subcellular location">
    <subcellularLocation>
        <location evidence="1">Nucleus</location>
    </subcellularLocation>
</comment>
<evidence type="ECO:0000259" key="8">
    <source>
        <dbReference type="PROSITE" id="PS50014"/>
    </source>
</evidence>
<feature type="compositionally biased region" description="Polar residues" evidence="7">
    <location>
        <begin position="617"/>
        <end position="634"/>
    </location>
</feature>
<dbReference type="CDD" id="cd22927">
    <property type="entry name" value="HFD_SPT7"/>
    <property type="match status" value="1"/>
</dbReference>
<feature type="region of interest" description="Disordered" evidence="7">
    <location>
        <begin position="328"/>
        <end position="353"/>
    </location>
</feature>
<keyword evidence="10" id="KW-1185">Reference proteome</keyword>
<keyword evidence="2" id="KW-0805">Transcription regulation</keyword>
<feature type="domain" description="Bromo" evidence="8">
    <location>
        <begin position="229"/>
        <end position="299"/>
    </location>
</feature>
<dbReference type="InterPro" id="IPR018359">
    <property type="entry name" value="Bromodomain_CS"/>
</dbReference>
<dbReference type="SMART" id="SM00297">
    <property type="entry name" value="BROMO"/>
    <property type="match status" value="1"/>
</dbReference>
<feature type="compositionally biased region" description="Basic and acidic residues" evidence="7">
    <location>
        <begin position="943"/>
        <end position="971"/>
    </location>
</feature>
<accession>A0AAD5X4X7</accession>
<dbReference type="GO" id="GO:0046695">
    <property type="term" value="C:SLIK (SAGA-like) complex"/>
    <property type="evidence" value="ECO:0007669"/>
    <property type="project" value="InterPro"/>
</dbReference>
<dbReference type="PANTHER" id="PTHR47343:SF1">
    <property type="entry name" value="TRANSCRIPTIONAL ACTIVATOR SPT7"/>
    <property type="match status" value="1"/>
</dbReference>
<evidence type="ECO:0000256" key="2">
    <source>
        <dbReference type="ARBA" id="ARBA00023015"/>
    </source>
</evidence>
<dbReference type="PROSITE" id="PS00633">
    <property type="entry name" value="BROMODOMAIN_1"/>
    <property type="match status" value="1"/>
</dbReference>
<evidence type="ECO:0000256" key="3">
    <source>
        <dbReference type="ARBA" id="ARBA00023117"/>
    </source>
</evidence>
<gene>
    <name evidence="9" type="primary">SPT7</name>
    <name evidence="9" type="ORF">HK097_004050</name>
</gene>
<dbReference type="InterPro" id="IPR001487">
    <property type="entry name" value="Bromodomain"/>
</dbReference>
<dbReference type="GO" id="GO:0005634">
    <property type="term" value="C:nucleus"/>
    <property type="evidence" value="ECO:0007669"/>
    <property type="project" value="UniProtKB-SubCell"/>
</dbReference>
<feature type="region of interest" description="Disordered" evidence="7">
    <location>
        <begin position="33"/>
        <end position="90"/>
    </location>
</feature>
<dbReference type="GO" id="GO:0005198">
    <property type="term" value="F:structural molecule activity"/>
    <property type="evidence" value="ECO:0007669"/>
    <property type="project" value="TreeGrafter"/>
</dbReference>
<feature type="compositionally biased region" description="Basic residues" evidence="7">
    <location>
        <begin position="973"/>
        <end position="984"/>
    </location>
</feature>
<dbReference type="AlphaFoldDB" id="A0AAD5X4X7"/>
<evidence type="ECO:0000256" key="7">
    <source>
        <dbReference type="SAM" id="MobiDB-lite"/>
    </source>
</evidence>
<proteinExistence type="predicted"/>
<dbReference type="InterPro" id="IPR006565">
    <property type="entry name" value="BTP"/>
</dbReference>
<evidence type="ECO:0000256" key="6">
    <source>
        <dbReference type="PROSITE-ProRule" id="PRU00035"/>
    </source>
</evidence>
<evidence type="ECO:0000256" key="4">
    <source>
        <dbReference type="ARBA" id="ARBA00023163"/>
    </source>
</evidence>
<dbReference type="GO" id="GO:0000124">
    <property type="term" value="C:SAGA complex"/>
    <property type="evidence" value="ECO:0007669"/>
    <property type="project" value="InterPro"/>
</dbReference>